<keyword evidence="7 17" id="KW-0863">Zinc-finger</keyword>
<evidence type="ECO:0000256" key="2">
    <source>
        <dbReference type="ARBA" id="ARBA00022603"/>
    </source>
</evidence>
<feature type="region of interest" description="Disordered" evidence="18">
    <location>
        <begin position="2334"/>
        <end position="2440"/>
    </location>
</feature>
<dbReference type="InterPro" id="IPR001965">
    <property type="entry name" value="Znf_PHD"/>
</dbReference>
<evidence type="ECO:0000256" key="8">
    <source>
        <dbReference type="ARBA" id="ARBA00022833"/>
    </source>
</evidence>
<comment type="catalytic activity">
    <reaction evidence="16">
        <text>L-lysyl(4)-[histone H3] + S-adenosyl-L-methionine = N(6)-methyl-L-lysyl(4)-[histone H3] + S-adenosyl-L-homocysteine + H(+)</text>
        <dbReference type="Rhea" id="RHEA:60264"/>
        <dbReference type="Rhea" id="RHEA-COMP:15543"/>
        <dbReference type="Rhea" id="RHEA-COMP:15547"/>
        <dbReference type="ChEBI" id="CHEBI:15378"/>
        <dbReference type="ChEBI" id="CHEBI:29969"/>
        <dbReference type="ChEBI" id="CHEBI:57856"/>
        <dbReference type="ChEBI" id="CHEBI:59789"/>
        <dbReference type="ChEBI" id="CHEBI:61929"/>
        <dbReference type="EC" id="2.1.1.364"/>
    </reaction>
    <physiologicalReaction direction="left-to-right" evidence="16">
        <dbReference type="Rhea" id="RHEA:60265"/>
    </physiologicalReaction>
</comment>
<feature type="region of interest" description="Disordered" evidence="18">
    <location>
        <begin position="916"/>
        <end position="960"/>
    </location>
</feature>
<dbReference type="FunFam" id="3.30.40.10:FF:000002">
    <property type="entry name" value="Histone-lysine N-methyltransferase"/>
    <property type="match status" value="1"/>
</dbReference>
<evidence type="ECO:0000313" key="24">
    <source>
        <dbReference type="EMBL" id="CAB3260048.1"/>
    </source>
</evidence>
<keyword evidence="5" id="KW-0479">Metal-binding</keyword>
<keyword evidence="10" id="KW-0805">Transcription regulation</keyword>
<feature type="compositionally biased region" description="Basic and acidic residues" evidence="18">
    <location>
        <begin position="2161"/>
        <end position="2173"/>
    </location>
</feature>
<evidence type="ECO:0000259" key="19">
    <source>
        <dbReference type="PROSITE" id="PS50016"/>
    </source>
</evidence>
<evidence type="ECO:0000256" key="14">
    <source>
        <dbReference type="ARBA" id="ARBA00023242"/>
    </source>
</evidence>
<feature type="compositionally biased region" description="Polar residues" evidence="18">
    <location>
        <begin position="1036"/>
        <end position="1053"/>
    </location>
</feature>
<dbReference type="Gene3D" id="1.20.920.10">
    <property type="entry name" value="Bromodomain-like"/>
    <property type="match status" value="1"/>
</dbReference>
<feature type="domain" description="PHD-type" evidence="23">
    <location>
        <begin position="1557"/>
        <end position="1665"/>
    </location>
</feature>
<dbReference type="PROSITE" id="PS50016">
    <property type="entry name" value="ZF_PHD_2"/>
    <property type="match status" value="3"/>
</dbReference>
<keyword evidence="2 24" id="KW-0489">Methyltransferase</keyword>
<evidence type="ECO:0000259" key="21">
    <source>
        <dbReference type="PROSITE" id="PS50868"/>
    </source>
</evidence>
<feature type="region of interest" description="Disordered" evidence="18">
    <location>
        <begin position="1761"/>
        <end position="1837"/>
    </location>
</feature>
<protein>
    <recommendedName>
        <fullName evidence="15">[histone H3]-lysine(4) N-methyltransferase</fullName>
        <ecNumber evidence="15">2.1.1.364</ecNumber>
    </recommendedName>
</protein>
<dbReference type="InterPro" id="IPR002857">
    <property type="entry name" value="Znf_CXXC"/>
</dbReference>
<feature type="compositionally biased region" description="Basic and acidic residues" evidence="18">
    <location>
        <begin position="1810"/>
        <end position="1819"/>
    </location>
</feature>
<feature type="region of interest" description="Disordered" evidence="18">
    <location>
        <begin position="84"/>
        <end position="133"/>
    </location>
</feature>
<sequence>MASIAKGCFPGRPKKKIEKKKAKFSPHLHKTELNDLKWTCSIITNITQQFHVIFNDTSDEDAHFIGFRSKSVKKSCQSKKTFQSEKFVPSSSKQPQQSASEKEKSLLKPDLSHGSPSKPHFQSSSETDISGSSPDSAFLKYKDSKLDFHRLSRKARNKEVYVGCSAEEQAKRKDTSVASLKYASDIYLAKDHGTIGKSPIKPATFIPPTSSKQMHVSALGSTTLVIKKGPKALSSGRQHFPDQRLKQFPSGSNEPGKKSKVSKSFVLPTKSARSSRIIKANRKYLDSDSEPSGMINLSQSPLVHGATNVPAVECSVRVPRIPVRHDMEMENQKLMRQMEEDATKLSRRKPLIKEPTFQIGSPSGKSKLYNRHKDGAHARAQRLIKRAKFKHSDVTAQNQSAENQRKKIIREATFKAPLTSTSPKGKKTQHRRRKVSSSDEISDLGLSRSTWRILTEPVEHGNEWTIQEIHNVLHGAHTFGASWASVARQYDFHEAHRDWFSVRKKGSKCRSIGLLNSSYKVKSSILLQLKPKISDNPNVTVFTPNELKQRNMSNNITCNLESQMKGEKGMWNNVETHLEGAKKVRRKSSKQSDSSSQDDLYLGLTRQNFHKMTHPRADKKRKWETWEIHNVLHGIHWFGTGEWARIHAMYRFKSGHDNLAIRGKFRSVCYRGLIVDNEVCPDVVSKLRPSLSASGAEYFESKGIPVLQHRSKKKRDMQDVTNTPKHGRRHHHLKHNKRGAKIKQPTLEDSDDSTTISPPRKQAYHLFGTVPVWDDASTPELIGIKSDDTSTPVMKALEDGLRKNSSSSNEASFPSSGMFHADDVTPPSKSDSSQVTSSGHVKNRNVTSKAEGKGGRGRKAQTDTPTNKVVGKGPRIKHVCRRASLVTGQVKATYDDVSPQLSALPKDERDKIAAEAEKLKDHPPQFSSSENEDDMKHPQKNVNPTMVARKEKTLPSRKRHGIPTPCGKCEACMAPPCGECEPCRKAVIEGGDGNDKVLVSKCVKRSSCLHQEVPASLHSKKAKKSEHLTGSRKSSRLQQQKVPLLSSNVPDPSTTRDHVTVGSIKSSTIPSHNEQTFLSPSSYNSSYPDVFSPFKQAIVKMDNWKETYDLDQLWKMGGHSLITSNPAAPRIVCFLCGSLGTSEQVGNRIVHCACCCEPFHVCCADEKHDQPRVLAAMANNTWVCRRCRYCHVCGQTRNLLECRHCRKTYHSECLGPSYPTKESDSGIWVCMRCVRCQSCGASKPGNLPGANWTHDFTMCQRCGDLFDKGNYCPICQRCYSDEDFDTRMVQCAGCKRWVHSKCESLTVEMYTLLSHLPDNVQYKCPDCDNRGVKLKQILEEEIVSFVEPSKGSTPDAEKIRKILSQLPAPPWRTIIEKEIQSGLEEITMALFHNRAMYCTLKKHKDPPSEGASPAHASPGLEDDVTKRPHDLFAVRFAVHNRRYKSLNAFYADVRAILVSVPNDEDRRAVMAAFKEEAGNVFPWFNFETGRIRDVDDVPENLLPHATMPPIPEHDYAQWLDKDITLTPGTPISTPNKYINSPLKSERWSSPSKDAEDLRQCIFCIKYGDDKPMNGGRLLYCGQDEWTHVNCALWSAEVFEQHDGSLQNVHSAASRGKMMKCDYCRMPGATVGCHTRDCPKNYHFMCARNSGCFFQMDKKVYCSRHPQHVKQEVMHDEDFEVHRLVCVDNEEMRPNRRWQRGMQAANITVTVGALTVHQLGKLALASDTRDCLIPISFRVTRVFWSTVSANRKTVYTVTVTDRKPSVDGSDHDKSSGNNMTISHSAEPDRHQAPENEPKSKRLSPRIPCKSKLVDRIDDSPHIGPLSPTRRGSRHHMQENSGTYSIISSINRTLPQLVTPIPARAIESVPKLSQMPPSTLVFPKDNPYLNPPLASTSAVEKVTKPKVTTVSSLPVPTVQTCKPVLGGLVDLPVTLPNTPSLSSDLPKKADPVNSDVNTANVATAEPVSLKEKHTLEKRKDEGSLITKPETLIFGASGSTVQQCSDLVHKGDGKGSVPIISRDGDAHLPTISIPVGTKSQTLESKELPAASENTTVASTSVEQKKSKSFENVSVNTGADPIPHNKVEAVNLANEGPQLLDTKNENLVSKSGETESEASATIALIKNARKAGEVEKSKPTKSPTVDTASLWWHKQSNTSSQSSSLKRDVEVTKRSASDEDIAQPQRRLRSSSRSVDNDPGFVPSPKEKSLWKRLPGESGLEAASRISRQSRDRACKVSVSVTDISPKKQKEDQVKDGTLENKIENVASPKKKNNKIQEAENKILTIKDTDEKQQSLIEKYDNACKDDNKSAAEQSPRQKMSPISQPVVVLRNCDVIESDSCSSSNSDSADKKVSLRRFTRSSAKNPPISPVSRERSKSHDSIRTRSQKSTDDQVKFKTPEKTRMRTRHFSSEKPARVSPVMTTPQDDSPPTCEERVSTPPRRYPRRDSFICLKSFSGLSPSYALASYSRSQPKSESTKKSSKKRSQSPRGKKKTKQAIGKQKQQLPKPTLKKLSPQKKTLDDEDDKKSDHNKTEPQSTTASPNCDVETKPEKDIQTSVFPPEEPTIDSGAQVTQDVEEILQEILKSVDEFHKNFSDNKDSAVNSTKDQPEAESKPCTLDDSIEVPRVGGTDDERTVETAVLHVPDTPVAGNDSVDFGILPENEQNRSLSADLSSPKTLVPPGIDIPDQLSVPVDSGAMETLTNDLMSTSECPVLNADEVETLLESPDPPMPQQQNFPIQQQQDFLFAPPPNQFCSPPNAQFHSQPQQPSQLNYQPMGVAPAFNQQLPITTYQPQPVASPHLVGGNSYAAPPIVKRSALNPAQIPANPATGSPLSYSLRVTMAMTGALGNNMLTSSSLNLPLNQMPRQNTGQQLRNSGLEQSLLRPPVNAPLASAPVQRRNEDFNPPQEVRPQGPPGEMNALEHMINYYSAKNNLTPEEKEIVRSIINTQIQTNQLPLPPTRFPAPTAKPVANNKTTKSIKSSVSEKPQKIKKRKTSHEKQKIDVASKVKRRRKEKKSPLQHHEIDTPWSVHPDDGSYDSSCLMDIYTKRNELFKPHKLPYLKSVAMFHKALSMYNIFLGDKKTNRENRLPPPPSVGSPTAKNLPYLIYEIKSDDGYYASGPDLQELINQLYTSVQECRSTAKGGNPCLALSSVMTPHKFLGLSHDAVRFLVEQLPGARHCHRYRAKYHKHKKAKDEVIHINPNGCCRAEKYKGRSKPDMFSFLASKYRLPPEFIPDRNQDDDMLQLSNRRATSMEQLPMAMRFRHLRTFAREAVGVYRSSIHGRGLFCKRDVAAGEMVMEYTGEVIRRELTDKREKFYESKSIGCYMFRMDDLYVVDATMRGSSARFINHSCEPNCYSRIVQVEGKKHIVIFALRKIYRGEELTYDYKFPIEDDTHKISCNCGSRLCRKYMN</sequence>
<dbReference type="GO" id="GO:0008270">
    <property type="term" value="F:zinc ion binding"/>
    <property type="evidence" value="ECO:0007669"/>
    <property type="project" value="UniProtKB-KW"/>
</dbReference>
<feature type="region of interest" description="Disordered" evidence="18">
    <location>
        <begin position="1402"/>
        <end position="1423"/>
    </location>
</feature>
<dbReference type="Pfam" id="PF05964">
    <property type="entry name" value="FYRN"/>
    <property type="match status" value="1"/>
</dbReference>
<dbReference type="InterPro" id="IPR003888">
    <property type="entry name" value="FYrich_N"/>
</dbReference>
<feature type="region of interest" description="Disordered" evidence="18">
    <location>
        <begin position="2590"/>
        <end position="2627"/>
    </location>
</feature>
<evidence type="ECO:0000256" key="16">
    <source>
        <dbReference type="ARBA" id="ARBA00049353"/>
    </source>
</evidence>
<evidence type="ECO:0000256" key="6">
    <source>
        <dbReference type="ARBA" id="ARBA00022737"/>
    </source>
</evidence>
<feature type="compositionally biased region" description="Low complexity" evidence="18">
    <location>
        <begin position="2492"/>
        <end position="2513"/>
    </location>
</feature>
<keyword evidence="8" id="KW-0862">Zinc</keyword>
<evidence type="ECO:0000256" key="7">
    <source>
        <dbReference type="ARBA" id="ARBA00022771"/>
    </source>
</evidence>
<name>A0A6F9DG44_9ASCI</name>
<evidence type="ECO:0000256" key="13">
    <source>
        <dbReference type="ARBA" id="ARBA00023163"/>
    </source>
</evidence>
<dbReference type="GO" id="GO:0045893">
    <property type="term" value="P:positive regulation of DNA-templated transcription"/>
    <property type="evidence" value="ECO:0007669"/>
    <property type="project" value="TreeGrafter"/>
</dbReference>
<dbReference type="GO" id="GO:0032259">
    <property type="term" value="P:methylation"/>
    <property type="evidence" value="ECO:0007669"/>
    <property type="project" value="UniProtKB-KW"/>
</dbReference>
<evidence type="ECO:0000256" key="10">
    <source>
        <dbReference type="ARBA" id="ARBA00023015"/>
    </source>
</evidence>
<dbReference type="PROSITE" id="PS51058">
    <property type="entry name" value="ZF_CXXC"/>
    <property type="match status" value="1"/>
</dbReference>
<dbReference type="SMART" id="SM00542">
    <property type="entry name" value="FYRC"/>
    <property type="match status" value="1"/>
</dbReference>
<feature type="compositionally biased region" description="Polar residues" evidence="18">
    <location>
        <begin position="827"/>
        <end position="848"/>
    </location>
</feature>
<comment type="subcellular location">
    <subcellularLocation>
        <location evidence="1">Nucleus</location>
    </subcellularLocation>
</comment>
<dbReference type="InterPro" id="IPR013083">
    <property type="entry name" value="Znf_RING/FYVE/PHD"/>
</dbReference>
<feature type="region of interest" description="Disordered" evidence="18">
    <location>
        <begin position="2302"/>
        <end position="2322"/>
    </location>
</feature>
<keyword evidence="6" id="KW-0677">Repeat</keyword>
<feature type="domain" description="CXXC-type" evidence="22">
    <location>
        <begin position="955"/>
        <end position="1008"/>
    </location>
</feature>
<accession>A0A6F9DG44</accession>
<evidence type="ECO:0000259" key="22">
    <source>
        <dbReference type="PROSITE" id="PS51058"/>
    </source>
</evidence>
<dbReference type="PROSITE" id="PS50868">
    <property type="entry name" value="POST_SET"/>
    <property type="match status" value="1"/>
</dbReference>
<feature type="region of interest" description="Disordered" evidence="18">
    <location>
        <begin position="708"/>
        <end position="759"/>
    </location>
</feature>
<feature type="compositionally biased region" description="Low complexity" evidence="18">
    <location>
        <begin position="2151"/>
        <end position="2160"/>
    </location>
</feature>
<feature type="compositionally biased region" description="Basic residues" evidence="18">
    <location>
        <begin position="725"/>
        <end position="741"/>
    </location>
</feature>
<feature type="compositionally biased region" description="Basic and acidic residues" evidence="18">
    <location>
        <begin position="2368"/>
        <end position="2411"/>
    </location>
</feature>
<dbReference type="SMART" id="SM00541">
    <property type="entry name" value="FYRN"/>
    <property type="match status" value="1"/>
</dbReference>
<evidence type="ECO:0000256" key="1">
    <source>
        <dbReference type="ARBA" id="ARBA00004123"/>
    </source>
</evidence>
<dbReference type="GO" id="GO:0035097">
    <property type="term" value="C:histone methyltransferase complex"/>
    <property type="evidence" value="ECO:0007669"/>
    <property type="project" value="TreeGrafter"/>
</dbReference>
<feature type="region of interest" description="Disordered" evidence="18">
    <location>
        <begin position="579"/>
        <end position="598"/>
    </location>
</feature>
<dbReference type="InterPro" id="IPR003616">
    <property type="entry name" value="Post-SET_dom"/>
</dbReference>
<keyword evidence="4" id="KW-0949">S-adenosyl-L-methionine</keyword>
<feature type="compositionally biased region" description="Basic and acidic residues" evidence="18">
    <location>
        <begin position="100"/>
        <end position="111"/>
    </location>
</feature>
<keyword evidence="13" id="KW-0804">Transcription</keyword>
<evidence type="ECO:0000256" key="12">
    <source>
        <dbReference type="ARBA" id="ARBA00023125"/>
    </source>
</evidence>
<dbReference type="Gene3D" id="3.30.40.10">
    <property type="entry name" value="Zinc/RING finger domain, C3HC4 (zinc finger)"/>
    <property type="match status" value="3"/>
</dbReference>
<keyword evidence="3 24" id="KW-0808">Transferase</keyword>
<dbReference type="PROSITE" id="PS51543">
    <property type="entry name" value="FYRC"/>
    <property type="match status" value="1"/>
</dbReference>
<dbReference type="SMART" id="SM00249">
    <property type="entry name" value="PHD"/>
    <property type="match status" value="4"/>
</dbReference>
<keyword evidence="14" id="KW-0539">Nucleus</keyword>
<dbReference type="InterPro" id="IPR047219">
    <property type="entry name" value="KMT2A_2B_SET"/>
</dbReference>
<feature type="compositionally biased region" description="Basic and acidic residues" evidence="18">
    <location>
        <begin position="1761"/>
        <end position="1773"/>
    </location>
</feature>
<feature type="compositionally biased region" description="Basic and acidic residues" evidence="18">
    <location>
        <begin position="1784"/>
        <end position="1798"/>
    </location>
</feature>
<dbReference type="PROSITE" id="PS51805">
    <property type="entry name" value="EPHD"/>
    <property type="match status" value="1"/>
</dbReference>
<dbReference type="SMART" id="SM00317">
    <property type="entry name" value="SET"/>
    <property type="match status" value="1"/>
</dbReference>
<evidence type="ECO:0000259" key="20">
    <source>
        <dbReference type="PROSITE" id="PS50280"/>
    </source>
</evidence>
<keyword evidence="9" id="KW-0156">Chromatin regulator</keyword>
<dbReference type="CDD" id="cd19170">
    <property type="entry name" value="SET_KMT2A_2B"/>
    <property type="match status" value="1"/>
</dbReference>
<dbReference type="Pfam" id="PF00856">
    <property type="entry name" value="SET"/>
    <property type="match status" value="1"/>
</dbReference>
<dbReference type="InterPro" id="IPR046341">
    <property type="entry name" value="SET_dom_sf"/>
</dbReference>
<dbReference type="EC" id="2.1.1.364" evidence="15"/>
<evidence type="ECO:0000256" key="15">
    <source>
        <dbReference type="ARBA" id="ARBA00023620"/>
    </source>
</evidence>
<evidence type="ECO:0000259" key="23">
    <source>
        <dbReference type="PROSITE" id="PS51805"/>
    </source>
</evidence>
<dbReference type="InterPro" id="IPR019787">
    <property type="entry name" value="Znf_PHD-finger"/>
</dbReference>
<dbReference type="PANTHER" id="PTHR45838">
    <property type="entry name" value="HISTONE-LYSINE-N-METHYLTRANSFERASE 2 KMT2 FAMILY MEMBER"/>
    <property type="match status" value="1"/>
</dbReference>
<dbReference type="Gene3D" id="3.30.160.360">
    <property type="match status" value="1"/>
</dbReference>
<evidence type="ECO:0000256" key="11">
    <source>
        <dbReference type="ARBA" id="ARBA00023117"/>
    </source>
</evidence>
<feature type="compositionally biased region" description="Basic and acidic residues" evidence="18">
    <location>
        <begin position="3012"/>
        <end position="3021"/>
    </location>
</feature>
<feature type="domain" description="PHD-type" evidence="19">
    <location>
        <begin position="1269"/>
        <end position="1330"/>
    </location>
</feature>
<feature type="domain" description="PHD-type" evidence="19">
    <location>
        <begin position="1187"/>
        <end position="1236"/>
    </location>
</feature>
<evidence type="ECO:0000256" key="4">
    <source>
        <dbReference type="ARBA" id="ARBA00022691"/>
    </source>
</evidence>
<dbReference type="SUPFAM" id="SSF57903">
    <property type="entry name" value="FYVE/PHD zinc finger"/>
    <property type="match status" value="2"/>
</dbReference>
<dbReference type="InterPro" id="IPR036427">
    <property type="entry name" value="Bromodomain-like_sf"/>
</dbReference>
<feature type="domain" description="Post-SET" evidence="21">
    <location>
        <begin position="3392"/>
        <end position="3408"/>
    </location>
</feature>
<dbReference type="PROSITE" id="PS51542">
    <property type="entry name" value="FYRN"/>
    <property type="match status" value="1"/>
</dbReference>
<feature type="compositionally biased region" description="Low complexity" evidence="18">
    <location>
        <begin position="805"/>
        <end position="816"/>
    </location>
</feature>
<dbReference type="Pfam" id="PF05965">
    <property type="entry name" value="FYRC"/>
    <property type="match status" value="1"/>
</dbReference>
<feature type="region of interest" description="Disordered" evidence="18">
    <location>
        <begin position="1014"/>
        <end position="1058"/>
    </location>
</feature>
<feature type="compositionally biased region" description="Polar residues" evidence="18">
    <location>
        <begin position="120"/>
        <end position="133"/>
    </location>
</feature>
<feature type="compositionally biased region" description="Basic residues" evidence="18">
    <location>
        <begin position="2475"/>
        <end position="2491"/>
    </location>
</feature>
<dbReference type="PANTHER" id="PTHR45838:SF4">
    <property type="entry name" value="HISTONE-LYSINE N-METHYLTRANSFERASE TRITHORAX"/>
    <property type="match status" value="1"/>
</dbReference>
<feature type="compositionally biased region" description="Polar residues" evidence="18">
    <location>
        <begin position="2968"/>
        <end position="2981"/>
    </location>
</feature>
<dbReference type="EMBL" id="LR786309">
    <property type="protein sequence ID" value="CAB3260048.1"/>
    <property type="molecule type" value="mRNA"/>
</dbReference>
<organism evidence="24">
    <name type="scientific">Phallusia mammillata</name>
    <dbReference type="NCBI Taxonomy" id="59560"/>
    <lineage>
        <taxon>Eukaryota</taxon>
        <taxon>Metazoa</taxon>
        <taxon>Chordata</taxon>
        <taxon>Tunicata</taxon>
        <taxon>Ascidiacea</taxon>
        <taxon>Phlebobranchia</taxon>
        <taxon>Ascidiidae</taxon>
        <taxon>Phallusia</taxon>
    </lineage>
</organism>
<feature type="region of interest" description="Disordered" evidence="18">
    <location>
        <begin position="800"/>
        <end position="875"/>
    </location>
</feature>
<evidence type="ECO:0000256" key="3">
    <source>
        <dbReference type="ARBA" id="ARBA00022679"/>
    </source>
</evidence>
<dbReference type="Gene3D" id="2.170.270.10">
    <property type="entry name" value="SET domain"/>
    <property type="match status" value="1"/>
</dbReference>
<dbReference type="InterPro" id="IPR001214">
    <property type="entry name" value="SET_dom"/>
</dbReference>
<feature type="region of interest" description="Disordered" evidence="18">
    <location>
        <begin position="231"/>
        <end position="266"/>
    </location>
</feature>
<feature type="region of interest" description="Disordered" evidence="18">
    <location>
        <begin position="2950"/>
        <end position="3026"/>
    </location>
</feature>
<dbReference type="SUPFAM" id="SSF82199">
    <property type="entry name" value="SET domain"/>
    <property type="match status" value="1"/>
</dbReference>
<dbReference type="PROSITE" id="PS50280">
    <property type="entry name" value="SET"/>
    <property type="match status" value="1"/>
</dbReference>
<dbReference type="Pfam" id="PF13771">
    <property type="entry name" value="zf-HC5HC2H"/>
    <property type="match status" value="1"/>
</dbReference>
<dbReference type="GO" id="GO:0140945">
    <property type="term" value="F:histone H3K4 monomethyltransferase activity"/>
    <property type="evidence" value="ECO:0007669"/>
    <property type="project" value="UniProtKB-EC"/>
</dbReference>
<gene>
    <name evidence="24" type="primary">Kmt2a-001</name>
</gene>
<reference evidence="24" key="1">
    <citation type="submission" date="2020-04" db="EMBL/GenBank/DDBJ databases">
        <authorList>
            <person name="Neveu A P."/>
        </authorList>
    </citation>
    <scope>NUCLEOTIDE SEQUENCE</scope>
    <source>
        <tissue evidence="24">Whole embryo</tissue>
    </source>
</reference>
<evidence type="ECO:0000256" key="18">
    <source>
        <dbReference type="SAM" id="MobiDB-lite"/>
    </source>
</evidence>
<keyword evidence="12" id="KW-0238">DNA-binding</keyword>
<feature type="compositionally biased region" description="Low complexity" evidence="18">
    <location>
        <begin position="2334"/>
        <end position="2343"/>
    </location>
</feature>
<dbReference type="GO" id="GO:0003677">
    <property type="term" value="F:DNA binding"/>
    <property type="evidence" value="ECO:0007669"/>
    <property type="project" value="UniProtKB-KW"/>
</dbReference>
<feature type="domain" description="PHD-type" evidence="19">
    <location>
        <begin position="1130"/>
        <end position="1190"/>
    </location>
</feature>
<proteinExistence type="evidence at transcript level"/>
<feature type="region of interest" description="Disordered" evidence="18">
    <location>
        <begin position="2462"/>
        <end position="2567"/>
    </location>
</feature>
<feature type="region of interest" description="Disordered" evidence="18">
    <location>
        <begin position="2125"/>
        <end position="2235"/>
    </location>
</feature>
<keyword evidence="11" id="KW-0103">Bromodomain</keyword>
<feature type="compositionally biased region" description="Basic and acidic residues" evidence="18">
    <location>
        <begin position="2993"/>
        <end position="3002"/>
    </location>
</feature>
<dbReference type="InterPro" id="IPR011011">
    <property type="entry name" value="Znf_FYVE_PHD"/>
</dbReference>
<feature type="compositionally biased region" description="Low complexity" evidence="18">
    <location>
        <begin position="89"/>
        <end position="99"/>
    </location>
</feature>
<dbReference type="Pfam" id="PF00628">
    <property type="entry name" value="PHD"/>
    <property type="match status" value="2"/>
</dbReference>
<evidence type="ECO:0000256" key="5">
    <source>
        <dbReference type="ARBA" id="ARBA00022723"/>
    </source>
</evidence>
<feature type="compositionally biased region" description="Basic residues" evidence="18">
    <location>
        <begin position="424"/>
        <end position="435"/>
    </location>
</feature>
<dbReference type="CDD" id="cd15664">
    <property type="entry name" value="ePHD_KMT2A_like"/>
    <property type="match status" value="1"/>
</dbReference>
<feature type="compositionally biased region" description="Polar residues" evidence="18">
    <location>
        <begin position="2307"/>
        <end position="2320"/>
    </location>
</feature>
<dbReference type="CDD" id="cd15506">
    <property type="entry name" value="PHD1_KMT2A_like"/>
    <property type="match status" value="1"/>
</dbReference>
<evidence type="ECO:0000256" key="17">
    <source>
        <dbReference type="PROSITE-ProRule" id="PRU00509"/>
    </source>
</evidence>
<dbReference type="FunFam" id="2.170.270.10:FF:000004">
    <property type="entry name" value="Histone-lysine N-methyltransferase"/>
    <property type="match status" value="1"/>
</dbReference>
<evidence type="ECO:0000256" key="9">
    <source>
        <dbReference type="ARBA" id="ARBA00022853"/>
    </source>
</evidence>
<dbReference type="InterPro" id="IPR003889">
    <property type="entry name" value="FYrich_C"/>
</dbReference>
<feature type="region of interest" description="Disordered" evidence="18">
    <location>
        <begin position="415"/>
        <end position="439"/>
    </location>
</feature>
<dbReference type="CDD" id="cd15508">
    <property type="entry name" value="PHD3_KMT2A_like"/>
    <property type="match status" value="1"/>
</dbReference>
<dbReference type="InterPro" id="IPR034732">
    <property type="entry name" value="EPHD"/>
</dbReference>
<feature type="domain" description="SET" evidence="20">
    <location>
        <begin position="3268"/>
        <end position="3384"/>
    </location>
</feature>